<evidence type="ECO:0000313" key="1">
    <source>
        <dbReference type="EMBL" id="KAH0755873.1"/>
    </source>
</evidence>
<evidence type="ECO:0000313" key="2">
    <source>
        <dbReference type="Proteomes" id="UP000826656"/>
    </source>
</evidence>
<protein>
    <recommendedName>
        <fullName evidence="3">Aminotransferase-like plant mobile domain-containing protein</fullName>
    </recommendedName>
</protein>
<gene>
    <name evidence="1" type="ORF">KY290_026143</name>
</gene>
<organism evidence="1 2">
    <name type="scientific">Solanum tuberosum</name>
    <name type="common">Potato</name>
    <dbReference type="NCBI Taxonomy" id="4113"/>
    <lineage>
        <taxon>Eukaryota</taxon>
        <taxon>Viridiplantae</taxon>
        <taxon>Streptophyta</taxon>
        <taxon>Embryophyta</taxon>
        <taxon>Tracheophyta</taxon>
        <taxon>Spermatophyta</taxon>
        <taxon>Magnoliopsida</taxon>
        <taxon>eudicotyledons</taxon>
        <taxon>Gunneridae</taxon>
        <taxon>Pentapetalae</taxon>
        <taxon>asterids</taxon>
        <taxon>lamiids</taxon>
        <taxon>Solanales</taxon>
        <taxon>Solanaceae</taxon>
        <taxon>Solanoideae</taxon>
        <taxon>Solaneae</taxon>
        <taxon>Solanum</taxon>
    </lineage>
</organism>
<dbReference type="Proteomes" id="UP000826656">
    <property type="component" value="Unassembled WGS sequence"/>
</dbReference>
<dbReference type="EMBL" id="JAIVGD010000018">
    <property type="protein sequence ID" value="KAH0755873.1"/>
    <property type="molecule type" value="Genomic_DNA"/>
</dbReference>
<proteinExistence type="predicted"/>
<evidence type="ECO:0008006" key="3">
    <source>
        <dbReference type="Google" id="ProtNLM"/>
    </source>
</evidence>
<comment type="caution">
    <text evidence="1">The sequence shown here is derived from an EMBL/GenBank/DDBJ whole genome shotgun (WGS) entry which is preliminary data.</text>
</comment>
<name>A0ABQ7UXJ1_SOLTU</name>
<accession>A0ABQ7UXJ1</accession>
<keyword evidence="2" id="KW-1185">Reference proteome</keyword>
<reference evidence="1 2" key="1">
    <citation type="journal article" date="2021" name="bioRxiv">
        <title>Chromosome-scale and haplotype-resolved genome assembly of a tetraploid potato cultivar.</title>
        <authorList>
            <person name="Sun H."/>
            <person name="Jiao W.-B."/>
            <person name="Krause K."/>
            <person name="Campoy J.A."/>
            <person name="Goel M."/>
            <person name="Folz-Donahue K."/>
            <person name="Kukat C."/>
            <person name="Huettel B."/>
            <person name="Schneeberger K."/>
        </authorList>
    </citation>
    <scope>NUCLEOTIDE SEQUENCE [LARGE SCALE GENOMIC DNA]</scope>
    <source>
        <strain evidence="1">SolTubOtavaFocal</strain>
        <tissue evidence="1">Leaves</tissue>
    </source>
</reference>
<sequence length="183" mass="21730">MLQLWATEHFYKRCDMVDIFDGMGNKIFSHPTRMLRFFPPVGTEDWFVYLIERSAYQIQWKYQWLGSRRATVREHELYFIEFIGLNGVQPYAPLQVLCQFGQVQMIPLRSHMGYYGYNFRPETPQVDTILQKDAEHKDLSEGGLPGFGDEMERMWAHNLLNNDYDMTPKLREQIAPNIGDQYF</sequence>